<dbReference type="GO" id="GO:0008713">
    <property type="term" value="F:ADP-heptose-lipopolysaccharide heptosyltransferase activity"/>
    <property type="evidence" value="ECO:0007669"/>
    <property type="project" value="TreeGrafter"/>
</dbReference>
<dbReference type="SUPFAM" id="SSF53756">
    <property type="entry name" value="UDP-Glycosyltransferase/glycogen phosphorylase"/>
    <property type="match status" value="1"/>
</dbReference>
<gene>
    <name evidence="3" type="ORF">GWK10_17065</name>
</gene>
<name>A0A6M0CLW5_9FLAO</name>
<dbReference type="AlphaFoldDB" id="A0A6M0CLW5"/>
<evidence type="ECO:0000313" key="4">
    <source>
        <dbReference type="Proteomes" id="UP000474296"/>
    </source>
</evidence>
<dbReference type="Pfam" id="PF01075">
    <property type="entry name" value="Glyco_transf_9"/>
    <property type="match status" value="1"/>
</dbReference>
<comment type="caution">
    <text evidence="3">The sequence shown here is derived from an EMBL/GenBank/DDBJ whole genome shotgun (WGS) entry which is preliminary data.</text>
</comment>
<keyword evidence="2 3" id="KW-0808">Transferase</keyword>
<accession>A0A6M0CLW5</accession>
<protein>
    <submittedName>
        <fullName evidence="3">ADP-heptose--LPS heptosyltransferase RfaF</fullName>
    </submittedName>
</protein>
<dbReference type="InterPro" id="IPR002201">
    <property type="entry name" value="Glyco_trans_9"/>
</dbReference>
<dbReference type="PANTHER" id="PTHR30160:SF22">
    <property type="entry name" value="LIPOPOLYSACCHARIDE CORE BIOSYNTHESIS PROTEIN"/>
    <property type="match status" value="1"/>
</dbReference>
<dbReference type="GO" id="GO:0005829">
    <property type="term" value="C:cytosol"/>
    <property type="evidence" value="ECO:0007669"/>
    <property type="project" value="TreeGrafter"/>
</dbReference>
<evidence type="ECO:0000256" key="1">
    <source>
        <dbReference type="ARBA" id="ARBA00022676"/>
    </source>
</evidence>
<keyword evidence="4" id="KW-1185">Reference proteome</keyword>
<dbReference type="CDD" id="cd03789">
    <property type="entry name" value="GT9_LPS_heptosyltransferase"/>
    <property type="match status" value="1"/>
</dbReference>
<evidence type="ECO:0000313" key="3">
    <source>
        <dbReference type="EMBL" id="NER18928.1"/>
    </source>
</evidence>
<dbReference type="InterPro" id="IPR051199">
    <property type="entry name" value="LPS_LOS_Heptosyltrfase"/>
</dbReference>
<organism evidence="3 4">
    <name type="scientific">Spongiivirga citrea</name>
    <dbReference type="NCBI Taxonomy" id="1481457"/>
    <lineage>
        <taxon>Bacteria</taxon>
        <taxon>Pseudomonadati</taxon>
        <taxon>Bacteroidota</taxon>
        <taxon>Flavobacteriia</taxon>
        <taxon>Flavobacteriales</taxon>
        <taxon>Flavobacteriaceae</taxon>
        <taxon>Spongiivirga</taxon>
    </lineage>
</organism>
<evidence type="ECO:0000256" key="2">
    <source>
        <dbReference type="ARBA" id="ARBA00022679"/>
    </source>
</evidence>
<dbReference type="PANTHER" id="PTHR30160">
    <property type="entry name" value="TETRAACYLDISACCHARIDE 4'-KINASE-RELATED"/>
    <property type="match status" value="1"/>
</dbReference>
<proteinExistence type="predicted"/>
<reference evidence="3 4" key="1">
    <citation type="submission" date="2020-01" db="EMBL/GenBank/DDBJ databases">
        <title>Spongiivirga citrea KCTC 32990T.</title>
        <authorList>
            <person name="Wang G."/>
        </authorList>
    </citation>
    <scope>NUCLEOTIDE SEQUENCE [LARGE SCALE GENOMIC DNA]</scope>
    <source>
        <strain evidence="3 4">KCTC 32990</strain>
    </source>
</reference>
<dbReference type="EMBL" id="JAABOQ010000008">
    <property type="protein sequence ID" value="NER18928.1"/>
    <property type="molecule type" value="Genomic_DNA"/>
</dbReference>
<sequence>MGDVAMTVPVIRCVVQQNPEVQITVLSRAFFKPFFNEIPNVSFIEVDVKGRHKGFLGLFKLSKELRLLRFDAVADLHNVLRSNILKLFFKIYFTKVVQIDKGRSDKKALTSGNISAFKQLKTTHERYADVFRKLGLHADLSKHEFPTKMELNPTIQDLAGHDGKQWIGIAPFAQYESKSYPLEQLMQVIASLSETRKYKLLLFGGGKKEADLLNNIASKYGNAVNVVGKLSFQEELQLISNLDLMLSMDSGNGHLAAMYGVPTITLWGVTHPFAGFAPFGQDRGNTLLADRAQYPLIPTSIYGNKFPTGYEKAIASIKPSDVVNKIVSLLN</sequence>
<dbReference type="GO" id="GO:0009244">
    <property type="term" value="P:lipopolysaccharide core region biosynthetic process"/>
    <property type="evidence" value="ECO:0007669"/>
    <property type="project" value="TreeGrafter"/>
</dbReference>
<dbReference type="Proteomes" id="UP000474296">
    <property type="component" value="Unassembled WGS sequence"/>
</dbReference>
<dbReference type="Gene3D" id="3.40.50.2000">
    <property type="entry name" value="Glycogen Phosphorylase B"/>
    <property type="match status" value="2"/>
</dbReference>
<keyword evidence="1" id="KW-0328">Glycosyltransferase</keyword>